<evidence type="ECO:0000256" key="3">
    <source>
        <dbReference type="ARBA" id="ARBA00023237"/>
    </source>
</evidence>
<keyword evidence="3" id="KW-0998">Cell outer membrane</keyword>
<dbReference type="InterPro" id="IPR006665">
    <property type="entry name" value="OmpA-like"/>
</dbReference>
<dbReference type="SUPFAM" id="SSF103088">
    <property type="entry name" value="OmpA-like"/>
    <property type="match status" value="1"/>
</dbReference>
<keyword evidence="6" id="KW-0812">Transmembrane</keyword>
<evidence type="ECO:0000313" key="9">
    <source>
        <dbReference type="Proteomes" id="UP000593737"/>
    </source>
</evidence>
<evidence type="ECO:0000256" key="1">
    <source>
        <dbReference type="ARBA" id="ARBA00004442"/>
    </source>
</evidence>
<dbReference type="EMBL" id="CP047423">
    <property type="protein sequence ID" value="QPD05432.1"/>
    <property type="molecule type" value="Genomic_DNA"/>
</dbReference>
<feature type="compositionally biased region" description="Polar residues" evidence="5">
    <location>
        <begin position="229"/>
        <end position="245"/>
    </location>
</feature>
<dbReference type="Proteomes" id="UP000593737">
    <property type="component" value="Chromosome"/>
</dbReference>
<dbReference type="GO" id="GO:0009279">
    <property type="term" value="C:cell outer membrane"/>
    <property type="evidence" value="ECO:0007669"/>
    <property type="project" value="UniProtKB-SubCell"/>
</dbReference>
<dbReference type="PRINTS" id="PR01021">
    <property type="entry name" value="OMPADOMAIN"/>
</dbReference>
<evidence type="ECO:0000313" key="8">
    <source>
        <dbReference type="EMBL" id="QPD05432.1"/>
    </source>
</evidence>
<evidence type="ECO:0000256" key="4">
    <source>
        <dbReference type="PROSITE-ProRule" id="PRU00473"/>
    </source>
</evidence>
<keyword evidence="2 4" id="KW-0472">Membrane</keyword>
<dbReference type="InterPro" id="IPR006664">
    <property type="entry name" value="OMP_bac"/>
</dbReference>
<accession>A0A7S8IZQ9</accession>
<feature type="region of interest" description="Disordered" evidence="5">
    <location>
        <begin position="218"/>
        <end position="263"/>
    </location>
</feature>
<dbReference type="KEGG" id="nkf:Nkreftii_003206"/>
<protein>
    <recommendedName>
        <fullName evidence="7">OmpA-like domain-containing protein</fullName>
    </recommendedName>
</protein>
<evidence type="ECO:0000256" key="2">
    <source>
        <dbReference type="ARBA" id="ARBA00023136"/>
    </source>
</evidence>
<dbReference type="PANTHER" id="PTHR30329">
    <property type="entry name" value="STATOR ELEMENT OF FLAGELLAR MOTOR COMPLEX"/>
    <property type="match status" value="1"/>
</dbReference>
<dbReference type="PROSITE" id="PS51123">
    <property type="entry name" value="OMPA_2"/>
    <property type="match status" value="1"/>
</dbReference>
<dbReference type="AlphaFoldDB" id="A0A7S8IZQ9"/>
<proteinExistence type="predicted"/>
<dbReference type="PANTHER" id="PTHR30329:SF21">
    <property type="entry name" value="LIPOPROTEIN YIAD-RELATED"/>
    <property type="match status" value="1"/>
</dbReference>
<evidence type="ECO:0000256" key="6">
    <source>
        <dbReference type="SAM" id="Phobius"/>
    </source>
</evidence>
<sequence length="263" mass="28110">MSQSSSQVSSGHIAPTVMGPQKETKEGIILAGVVLFIGGILVAAWLYSQTDNQGTVTGNIEQANVTDILKKATAVNQTVASTTYPTQVTDQVISAPDIIHTDIYFEIGRKGLTDEGKAQLAMQADMLKQHKDYGVLIQGYTDQQGSASYNKQLGLKRAETVKAELVTAGIAEHRIQAVSLGEEGVLCVDTSDVCRHMNRRVHLEVRKIGQEHMVLPPAPAAPSWPLDTSLDSTSTIEGSESTAENTPPAPSDLIPTWESVSGS</sequence>
<keyword evidence="6" id="KW-1133">Transmembrane helix</keyword>
<feature type="domain" description="OmpA-like" evidence="7">
    <location>
        <begin position="92"/>
        <end position="209"/>
    </location>
</feature>
<dbReference type="InterPro" id="IPR036737">
    <property type="entry name" value="OmpA-like_sf"/>
</dbReference>
<dbReference type="Gene3D" id="3.30.1330.60">
    <property type="entry name" value="OmpA-like domain"/>
    <property type="match status" value="1"/>
</dbReference>
<comment type="subcellular location">
    <subcellularLocation>
        <location evidence="1">Cell outer membrane</location>
    </subcellularLocation>
</comment>
<organism evidence="8 9">
    <name type="scientific">Candidatus Nitrospira kreftii</name>
    <dbReference type="NCBI Taxonomy" id="2652173"/>
    <lineage>
        <taxon>Bacteria</taxon>
        <taxon>Pseudomonadati</taxon>
        <taxon>Nitrospirota</taxon>
        <taxon>Nitrospiria</taxon>
        <taxon>Nitrospirales</taxon>
        <taxon>Nitrospiraceae</taxon>
        <taxon>Nitrospira</taxon>
    </lineage>
</organism>
<name>A0A7S8IZQ9_9BACT</name>
<evidence type="ECO:0000256" key="5">
    <source>
        <dbReference type="SAM" id="MobiDB-lite"/>
    </source>
</evidence>
<evidence type="ECO:0000259" key="7">
    <source>
        <dbReference type="PROSITE" id="PS51123"/>
    </source>
</evidence>
<dbReference type="Pfam" id="PF00691">
    <property type="entry name" value="OmpA"/>
    <property type="match status" value="1"/>
</dbReference>
<gene>
    <name evidence="8" type="ORF">Nkreftii_003206</name>
</gene>
<dbReference type="InterPro" id="IPR050330">
    <property type="entry name" value="Bact_OuterMem_StrucFunc"/>
</dbReference>
<reference evidence="8 9" key="1">
    <citation type="journal article" date="2020" name="ISME J.">
        <title>Enrichment and physiological characterization of a novel comammox Nitrospira indicates ammonium inhibition of complete nitrification.</title>
        <authorList>
            <person name="Sakoula D."/>
            <person name="Koch H."/>
            <person name="Frank J."/>
            <person name="Jetten M.S.M."/>
            <person name="van Kessel M.A.H.J."/>
            <person name="Lucker S."/>
        </authorList>
    </citation>
    <scope>NUCLEOTIDE SEQUENCE [LARGE SCALE GENOMIC DNA]</scope>
    <source>
        <strain evidence="8">Comreactor17</strain>
    </source>
</reference>
<dbReference type="CDD" id="cd07185">
    <property type="entry name" value="OmpA_C-like"/>
    <property type="match status" value="1"/>
</dbReference>
<feature type="transmembrane region" description="Helical" evidence="6">
    <location>
        <begin position="28"/>
        <end position="47"/>
    </location>
</feature>